<dbReference type="HAMAP" id="MF_00378">
    <property type="entry name" value="Exonuc_7_L"/>
    <property type="match status" value="1"/>
</dbReference>
<reference evidence="9" key="1">
    <citation type="journal article" date="2023" name="ISME J.">
        <title>Emergence of putative energy parasites within Clostridia revealed by genome analysis of a novel endosymbiotic clade.</title>
        <authorList>
            <person name="Takahashi K."/>
            <person name="Kuwahara H."/>
            <person name="Horikawa Y."/>
            <person name="Izawa K."/>
            <person name="Kato D."/>
            <person name="Inagaki T."/>
            <person name="Yuki M."/>
            <person name="Ohkuma M."/>
            <person name="Hongoh Y."/>
        </authorList>
    </citation>
    <scope>NUCLEOTIDE SEQUENCE</scope>
    <source>
        <strain evidence="9">CfP3-15</strain>
    </source>
</reference>
<keyword evidence="1 5" id="KW-0963">Cytoplasm</keyword>
<dbReference type="CDD" id="cd04489">
    <property type="entry name" value="ExoVII_LU_OBF"/>
    <property type="match status" value="1"/>
</dbReference>
<evidence type="ECO:0000256" key="3">
    <source>
        <dbReference type="ARBA" id="ARBA00022801"/>
    </source>
</evidence>
<evidence type="ECO:0000313" key="9">
    <source>
        <dbReference type="EMBL" id="BED91845.1"/>
    </source>
</evidence>
<dbReference type="PANTHER" id="PTHR30008">
    <property type="entry name" value="EXODEOXYRIBONUCLEASE 7 LARGE SUBUNIT"/>
    <property type="match status" value="1"/>
</dbReference>
<dbReference type="InterPro" id="IPR020579">
    <property type="entry name" value="Exonuc_VII_lsu_C"/>
</dbReference>
<comment type="subunit">
    <text evidence="5">Heterooligomer composed of large and small subunits.</text>
</comment>
<comment type="subcellular location">
    <subcellularLocation>
        <location evidence="5 6">Cytoplasm</location>
    </subcellularLocation>
</comment>
<comment type="catalytic activity">
    <reaction evidence="5 6">
        <text>Exonucleolytic cleavage in either 5'- to 3'- or 3'- to 5'-direction to yield nucleoside 5'-phosphates.</text>
        <dbReference type="EC" id="3.1.11.6"/>
    </reaction>
</comment>
<evidence type="ECO:0000256" key="4">
    <source>
        <dbReference type="ARBA" id="ARBA00022839"/>
    </source>
</evidence>
<accession>A0AA48L0U8</accession>
<evidence type="ECO:0000256" key="5">
    <source>
        <dbReference type="HAMAP-Rule" id="MF_00378"/>
    </source>
</evidence>
<dbReference type="EMBL" id="AP027924">
    <property type="protein sequence ID" value="BED91845.1"/>
    <property type="molecule type" value="Genomic_DNA"/>
</dbReference>
<dbReference type="GO" id="GO:0006308">
    <property type="term" value="P:DNA catabolic process"/>
    <property type="evidence" value="ECO:0007669"/>
    <property type="project" value="UniProtKB-UniRule"/>
</dbReference>
<dbReference type="InterPro" id="IPR025824">
    <property type="entry name" value="OB-fold_nuc-bd_dom"/>
</dbReference>
<dbReference type="PANTHER" id="PTHR30008:SF0">
    <property type="entry name" value="EXODEOXYRIBONUCLEASE 7 LARGE SUBUNIT"/>
    <property type="match status" value="1"/>
</dbReference>
<dbReference type="AlphaFoldDB" id="A0AA48L0U8"/>
<dbReference type="KEGG" id="ips:CfP315_0378"/>
<comment type="similarity">
    <text evidence="5 6">Belongs to the XseA family.</text>
</comment>
<feature type="domain" description="OB-fold nucleic acid binding" evidence="8">
    <location>
        <begin position="5"/>
        <end position="99"/>
    </location>
</feature>
<dbReference type="EC" id="3.1.11.6" evidence="5"/>
<evidence type="ECO:0000256" key="2">
    <source>
        <dbReference type="ARBA" id="ARBA00022722"/>
    </source>
</evidence>
<evidence type="ECO:0000259" key="8">
    <source>
        <dbReference type="Pfam" id="PF13742"/>
    </source>
</evidence>
<dbReference type="Pfam" id="PF02601">
    <property type="entry name" value="Exonuc_VII_L"/>
    <property type="match status" value="1"/>
</dbReference>
<keyword evidence="2 5" id="KW-0540">Nuclease</keyword>
<dbReference type="GO" id="GO:0003676">
    <property type="term" value="F:nucleic acid binding"/>
    <property type="evidence" value="ECO:0007669"/>
    <property type="project" value="InterPro"/>
</dbReference>
<keyword evidence="3 5" id="KW-0378">Hydrolase</keyword>
<keyword evidence="4 5" id="KW-0269">Exonuclease</keyword>
<sequence>MEKALSVTKLNEYIKFMLDNDEVLQSICVIGEISNFKKTLNGHIYLSLKDEKSSISAVIFAKYVNKNLAEMEDGVKVLVYGYISSYITAGKYQLYVCKILPHGEGEINKALKKLKEKLTKEGIFDPNLKKDIIKFPKKIGVITSATGAVFHDIKSVLKRRYPLGKILLYHVKVQGVNACKNIVEALHCLNNMKDIDCIIIGRGGGSVEELWAFNEECVVRSIACSVKPIISAVGHDTDYTLCDLAADLRAPTPSAAAELASVNIFEQLNFARNLCNKVEILIKNKVVMQKKNLELIKNKINNLKDIRISNMKSELSQIKSSLKNLIKNIIEKRKQTVKDLKSKIIFLNPHNILKKGYVLILDDNNKIMSDENSIKEKKKIKILTKNRVMIMEVRNIKNKNNNHYI</sequence>
<evidence type="ECO:0000256" key="1">
    <source>
        <dbReference type="ARBA" id="ARBA00022490"/>
    </source>
</evidence>
<comment type="function">
    <text evidence="5">Bidirectionally degrades single-stranded DNA into large acid-insoluble oligonucleotides, which are then degraded further into small acid-soluble oligonucleotides.</text>
</comment>
<dbReference type="NCBIfam" id="TIGR00237">
    <property type="entry name" value="xseA"/>
    <property type="match status" value="1"/>
</dbReference>
<dbReference type="GO" id="GO:0009318">
    <property type="term" value="C:exodeoxyribonuclease VII complex"/>
    <property type="evidence" value="ECO:0007669"/>
    <property type="project" value="UniProtKB-UniRule"/>
</dbReference>
<evidence type="ECO:0000259" key="7">
    <source>
        <dbReference type="Pfam" id="PF02601"/>
    </source>
</evidence>
<proteinExistence type="inferred from homology"/>
<dbReference type="InterPro" id="IPR003753">
    <property type="entry name" value="Exonuc_VII_L"/>
</dbReference>
<name>A0AA48L0U8_9FIRM</name>
<dbReference type="Proteomes" id="UP001337580">
    <property type="component" value="Chromosome"/>
</dbReference>
<dbReference type="GO" id="GO:0008855">
    <property type="term" value="F:exodeoxyribonuclease VII activity"/>
    <property type="evidence" value="ECO:0007669"/>
    <property type="project" value="UniProtKB-UniRule"/>
</dbReference>
<gene>
    <name evidence="5" type="primary">xseA</name>
    <name evidence="9" type="ORF">CfP315_0378</name>
</gene>
<dbReference type="Pfam" id="PF13742">
    <property type="entry name" value="tRNA_anti_2"/>
    <property type="match status" value="1"/>
</dbReference>
<organism evidence="9">
    <name type="scientific">Candidatus Improbicoccus pseudotrichonymphae</name>
    <dbReference type="NCBI Taxonomy" id="3033792"/>
    <lineage>
        <taxon>Bacteria</taxon>
        <taxon>Bacillati</taxon>
        <taxon>Bacillota</taxon>
        <taxon>Clostridia</taxon>
        <taxon>Candidatus Improbicoccus</taxon>
    </lineage>
</organism>
<feature type="domain" description="Exonuclease VII large subunit C-terminal" evidence="7">
    <location>
        <begin position="123"/>
        <end position="303"/>
    </location>
</feature>
<protein>
    <recommendedName>
        <fullName evidence="5">Exodeoxyribonuclease 7 large subunit</fullName>
        <ecNumber evidence="5">3.1.11.6</ecNumber>
    </recommendedName>
    <alternativeName>
        <fullName evidence="5">Exodeoxyribonuclease VII large subunit</fullName>
        <shortName evidence="5">Exonuclease VII large subunit</shortName>
    </alternativeName>
</protein>
<dbReference type="GO" id="GO:0005737">
    <property type="term" value="C:cytoplasm"/>
    <property type="evidence" value="ECO:0007669"/>
    <property type="project" value="UniProtKB-SubCell"/>
</dbReference>
<evidence type="ECO:0000256" key="6">
    <source>
        <dbReference type="RuleBase" id="RU004355"/>
    </source>
</evidence>